<accession>A0A926DG23</accession>
<proteinExistence type="predicted"/>
<dbReference type="Gene3D" id="3.30.2010.10">
    <property type="entry name" value="Metalloproteases ('zincins'), catalytic domain"/>
    <property type="match status" value="1"/>
</dbReference>
<dbReference type="RefSeq" id="WP_249279403.1">
    <property type="nucleotide sequence ID" value="NZ_JACRSS010000001.1"/>
</dbReference>
<protein>
    <submittedName>
        <fullName evidence="2">M48 family metallopeptidase</fullName>
    </submittedName>
</protein>
<gene>
    <name evidence="2" type="ORF">H8693_00925</name>
</gene>
<name>A0A926DG23_9FIRM</name>
<evidence type="ECO:0000313" key="2">
    <source>
        <dbReference type="EMBL" id="MBC8537496.1"/>
    </source>
</evidence>
<evidence type="ECO:0000313" key="3">
    <source>
        <dbReference type="Proteomes" id="UP000617951"/>
    </source>
</evidence>
<dbReference type="PANTHER" id="PTHR30399:SF1">
    <property type="entry name" value="UTP PYROPHOSPHATASE"/>
    <property type="match status" value="1"/>
</dbReference>
<keyword evidence="3" id="KW-1185">Reference proteome</keyword>
<organism evidence="2 3">
    <name type="scientific">Guopingia tenuis</name>
    <dbReference type="NCBI Taxonomy" id="2763656"/>
    <lineage>
        <taxon>Bacteria</taxon>
        <taxon>Bacillati</taxon>
        <taxon>Bacillota</taxon>
        <taxon>Clostridia</taxon>
        <taxon>Christensenellales</taxon>
        <taxon>Christensenellaceae</taxon>
        <taxon>Guopingia</taxon>
    </lineage>
</organism>
<dbReference type="InterPro" id="IPR053136">
    <property type="entry name" value="UTP_pyrophosphatase-like"/>
</dbReference>
<dbReference type="Proteomes" id="UP000617951">
    <property type="component" value="Unassembled WGS sequence"/>
</dbReference>
<dbReference type="InterPro" id="IPR002725">
    <property type="entry name" value="YgjP-like_metallopeptidase"/>
</dbReference>
<dbReference type="Pfam" id="PF01863">
    <property type="entry name" value="YgjP-like"/>
    <property type="match status" value="1"/>
</dbReference>
<comment type="caution">
    <text evidence="2">The sequence shown here is derived from an EMBL/GenBank/DDBJ whole genome shotgun (WGS) entry which is preliminary data.</text>
</comment>
<dbReference type="EMBL" id="JACRSS010000001">
    <property type="protein sequence ID" value="MBC8537496.1"/>
    <property type="molecule type" value="Genomic_DNA"/>
</dbReference>
<evidence type="ECO:0000259" key="1">
    <source>
        <dbReference type="Pfam" id="PF01863"/>
    </source>
</evidence>
<dbReference type="AlphaFoldDB" id="A0A926DG23"/>
<dbReference type="CDD" id="cd07344">
    <property type="entry name" value="M48_yhfN_like"/>
    <property type="match status" value="1"/>
</dbReference>
<feature type="domain" description="YgjP-like metallopeptidase" evidence="1">
    <location>
        <begin position="18"/>
        <end position="217"/>
    </location>
</feature>
<reference evidence="2" key="1">
    <citation type="submission" date="2020-08" db="EMBL/GenBank/DDBJ databases">
        <title>Genome public.</title>
        <authorList>
            <person name="Liu C."/>
            <person name="Sun Q."/>
        </authorList>
    </citation>
    <scope>NUCLEOTIDE SEQUENCE</scope>
    <source>
        <strain evidence="2">NSJ-63</strain>
    </source>
</reference>
<dbReference type="PANTHER" id="PTHR30399">
    <property type="entry name" value="UNCHARACTERIZED PROTEIN YGJP"/>
    <property type="match status" value="1"/>
</dbReference>
<sequence>MNELMEKISYSIHRSYRKTIAITITPEGEVLVKAPKRLPKAFIEGFVSSKADWIADALEKRKKLEEQKKSFRLESICFLGGEYPVRTGPAGSTVRFTGKYFQVPKGPKEEQMCQVTLWMKAQAKEIFSARVALYAKEMNVHPKAVKVSSAKTRWGSYSSKGNVNLNWKLLFAPGQAVDYVVVHELAHAIEMNHGPQFWRIVAQVMPDYEEMQDVLKDLQKRLEREGWE</sequence>